<dbReference type="EMBL" id="BAABEY010000012">
    <property type="protein sequence ID" value="GAA4435501.1"/>
    <property type="molecule type" value="Genomic_DNA"/>
</dbReference>
<gene>
    <name evidence="3" type="ORF">GCM10023091_12010</name>
</gene>
<dbReference type="Pfam" id="PF01106">
    <property type="entry name" value="NifU"/>
    <property type="match status" value="1"/>
</dbReference>
<dbReference type="InterPro" id="IPR034904">
    <property type="entry name" value="FSCA_dom_sf"/>
</dbReference>
<comment type="similarity">
    <text evidence="1">Belongs to the NifU family.</text>
</comment>
<evidence type="ECO:0000313" key="3">
    <source>
        <dbReference type="EMBL" id="GAA4435501.1"/>
    </source>
</evidence>
<keyword evidence="4" id="KW-1185">Reference proteome</keyword>
<comment type="caution">
    <text evidence="3">The sequence shown here is derived from an EMBL/GenBank/DDBJ whole genome shotgun (WGS) entry which is preliminary data.</text>
</comment>
<dbReference type="PANTHER" id="PTHR11178:SF25">
    <property type="entry name" value="NIFU-LIKE PROTEIN 3, CHLOROPLASTIC"/>
    <property type="match status" value="1"/>
</dbReference>
<evidence type="ECO:0000313" key="4">
    <source>
        <dbReference type="Proteomes" id="UP001501508"/>
    </source>
</evidence>
<proteinExistence type="inferred from homology"/>
<dbReference type="SUPFAM" id="SSF117916">
    <property type="entry name" value="Fe-S cluster assembly (FSCA) domain-like"/>
    <property type="match status" value="1"/>
</dbReference>
<name>A0ABP8LV56_9BACT</name>
<sequence length="102" mass="11217">MLHSGQILIQFNVSEMSIEMKEGLVKRIEDALDSVRPYLLADGGDVKLHELTDDMVVRLELLGSCQSCPMSAMTFKAGLEESIRRAVPEVTKVEAVPVSEIA</sequence>
<accession>A0ABP8LV56</accession>
<dbReference type="InterPro" id="IPR001075">
    <property type="entry name" value="NIF_FeS_clus_asmbl_NifU_C"/>
</dbReference>
<evidence type="ECO:0000256" key="1">
    <source>
        <dbReference type="ARBA" id="ARBA00006420"/>
    </source>
</evidence>
<organism evidence="3 4">
    <name type="scientific">Ravibacter arvi</name>
    <dbReference type="NCBI Taxonomy" id="2051041"/>
    <lineage>
        <taxon>Bacteria</taxon>
        <taxon>Pseudomonadati</taxon>
        <taxon>Bacteroidota</taxon>
        <taxon>Cytophagia</taxon>
        <taxon>Cytophagales</taxon>
        <taxon>Spirosomataceae</taxon>
        <taxon>Ravibacter</taxon>
    </lineage>
</organism>
<evidence type="ECO:0000259" key="2">
    <source>
        <dbReference type="Pfam" id="PF01106"/>
    </source>
</evidence>
<protein>
    <recommendedName>
        <fullName evidence="2">NIF system FeS cluster assembly NifU C-terminal domain-containing protein</fullName>
    </recommendedName>
</protein>
<feature type="domain" description="NIF system FeS cluster assembly NifU C-terminal" evidence="2">
    <location>
        <begin position="28"/>
        <end position="94"/>
    </location>
</feature>
<reference evidence="4" key="1">
    <citation type="journal article" date="2019" name="Int. J. Syst. Evol. Microbiol.">
        <title>The Global Catalogue of Microorganisms (GCM) 10K type strain sequencing project: providing services to taxonomists for standard genome sequencing and annotation.</title>
        <authorList>
            <consortium name="The Broad Institute Genomics Platform"/>
            <consortium name="The Broad Institute Genome Sequencing Center for Infectious Disease"/>
            <person name="Wu L."/>
            <person name="Ma J."/>
        </authorList>
    </citation>
    <scope>NUCLEOTIDE SEQUENCE [LARGE SCALE GENOMIC DNA]</scope>
    <source>
        <strain evidence="4">JCM 31920</strain>
    </source>
</reference>
<dbReference type="PANTHER" id="PTHR11178">
    <property type="entry name" value="IRON-SULFUR CLUSTER SCAFFOLD PROTEIN NFU-RELATED"/>
    <property type="match status" value="1"/>
</dbReference>
<dbReference type="Gene3D" id="3.30.300.130">
    <property type="entry name" value="Fe-S cluster assembly (FSCA)"/>
    <property type="match status" value="1"/>
</dbReference>
<dbReference type="Proteomes" id="UP001501508">
    <property type="component" value="Unassembled WGS sequence"/>
</dbReference>